<evidence type="ECO:0000313" key="2">
    <source>
        <dbReference type="Proteomes" id="UP000292235"/>
    </source>
</evidence>
<organism evidence="1 2">
    <name type="scientific">Streptomonospora litoralis</name>
    <dbReference type="NCBI Taxonomy" id="2498135"/>
    <lineage>
        <taxon>Bacteria</taxon>
        <taxon>Bacillati</taxon>
        <taxon>Actinomycetota</taxon>
        <taxon>Actinomycetes</taxon>
        <taxon>Streptosporangiales</taxon>
        <taxon>Nocardiopsidaceae</taxon>
        <taxon>Streptomonospora</taxon>
    </lineage>
</organism>
<dbReference type="EMBL" id="CP036455">
    <property type="protein sequence ID" value="QBI53276.1"/>
    <property type="molecule type" value="Genomic_DNA"/>
</dbReference>
<proteinExistence type="predicted"/>
<gene>
    <name evidence="1" type="ORF">EKD16_07400</name>
</gene>
<dbReference type="RefSeq" id="WP_242677276.1">
    <property type="nucleotide sequence ID" value="NZ_CP036455.1"/>
</dbReference>
<dbReference type="AlphaFoldDB" id="A0A4P6PYB5"/>
<protein>
    <recommendedName>
        <fullName evidence="3">DUF1850 domain-containing protein</fullName>
    </recommendedName>
</protein>
<evidence type="ECO:0008006" key="3">
    <source>
        <dbReference type="Google" id="ProtNLM"/>
    </source>
</evidence>
<dbReference type="Pfam" id="PF08905">
    <property type="entry name" value="DUF1850"/>
    <property type="match status" value="1"/>
</dbReference>
<accession>A0A4P6PYB5</accession>
<dbReference type="InterPro" id="IPR006311">
    <property type="entry name" value="TAT_signal"/>
</dbReference>
<name>A0A4P6PYB5_9ACTN</name>
<evidence type="ECO:0000313" key="1">
    <source>
        <dbReference type="EMBL" id="QBI53276.1"/>
    </source>
</evidence>
<sequence length="175" mass="18770" precursor="true">MLARRRALRAAGGALAGVLVGGLAAGSGAAGRRLRFVVTDVERGRVVLSAPVAVGDHLTLRYTHSVSKRPVEEEFAVAAPGRLAMDEMRFDTFGANLPVGPERIGSTTTTFLREEDGYRVLHHGRVLGEVQLMVNSSRSGQVLTLPGGRRVRLLDVAEYGTRLEWSVEGGPRSLP</sequence>
<dbReference type="InterPro" id="IPR015001">
    <property type="entry name" value="DUF1850"/>
</dbReference>
<keyword evidence="2" id="KW-1185">Reference proteome</keyword>
<dbReference type="KEGG" id="strr:EKD16_07400"/>
<reference evidence="1 2" key="1">
    <citation type="submission" date="2019-02" db="EMBL/GenBank/DDBJ databases">
        <authorList>
            <person name="Khodamoradi S."/>
            <person name="Hahnke R.L."/>
            <person name="Kaempfer P."/>
            <person name="Schumann P."/>
            <person name="Rohde M."/>
            <person name="Steinert M."/>
            <person name="Luzhetskyy A."/>
            <person name="Wink J."/>
            <person name="Ruckert C."/>
        </authorList>
    </citation>
    <scope>NUCLEOTIDE SEQUENCE [LARGE SCALE GENOMIC DNA]</scope>
    <source>
        <strain evidence="1 2">M2</strain>
    </source>
</reference>
<dbReference type="Proteomes" id="UP000292235">
    <property type="component" value="Chromosome"/>
</dbReference>
<dbReference type="PROSITE" id="PS51318">
    <property type="entry name" value="TAT"/>
    <property type="match status" value="1"/>
</dbReference>